<keyword evidence="2" id="KW-1133">Transmembrane helix</keyword>
<sequence length="83" mass="9777">MSTGLIILFVILFILAVGGTFYAFKQEENKMKHYEEVEETREEELKRSLDYEQTSLKSNVPIQIWIYTITTLVTLIAFAFYIF</sequence>
<feature type="transmembrane region" description="Helical" evidence="2">
    <location>
        <begin position="64"/>
        <end position="82"/>
    </location>
</feature>
<gene>
    <name evidence="3" type="ORF">J2Z83_000393</name>
</gene>
<feature type="coiled-coil region" evidence="1">
    <location>
        <begin position="24"/>
        <end position="54"/>
    </location>
</feature>
<dbReference type="Proteomes" id="UP001519345">
    <property type="component" value="Unassembled WGS sequence"/>
</dbReference>
<comment type="caution">
    <text evidence="3">The sequence shown here is derived from an EMBL/GenBank/DDBJ whole genome shotgun (WGS) entry which is preliminary data.</text>
</comment>
<accession>A0ABS4ID87</accession>
<reference evidence="3 4" key="1">
    <citation type="submission" date="2021-03" db="EMBL/GenBank/DDBJ databases">
        <title>Genomic Encyclopedia of Type Strains, Phase IV (KMG-IV): sequencing the most valuable type-strain genomes for metagenomic binning, comparative biology and taxonomic classification.</title>
        <authorList>
            <person name="Goeker M."/>
        </authorList>
    </citation>
    <scope>NUCLEOTIDE SEQUENCE [LARGE SCALE GENOMIC DNA]</scope>
    <source>
        <strain evidence="3 4">DSM 25609</strain>
    </source>
</reference>
<keyword evidence="2" id="KW-0472">Membrane</keyword>
<keyword evidence="2" id="KW-0812">Transmembrane</keyword>
<feature type="transmembrane region" description="Helical" evidence="2">
    <location>
        <begin position="6"/>
        <end position="24"/>
    </location>
</feature>
<keyword evidence="4" id="KW-1185">Reference proteome</keyword>
<keyword evidence="1" id="KW-0175">Coiled coil</keyword>
<organism evidence="3 4">
    <name type="scientific">Virgibacillus natechei</name>
    <dbReference type="NCBI Taxonomy" id="1216297"/>
    <lineage>
        <taxon>Bacteria</taxon>
        <taxon>Bacillati</taxon>
        <taxon>Bacillota</taxon>
        <taxon>Bacilli</taxon>
        <taxon>Bacillales</taxon>
        <taxon>Bacillaceae</taxon>
        <taxon>Virgibacillus</taxon>
    </lineage>
</organism>
<evidence type="ECO:0000256" key="1">
    <source>
        <dbReference type="SAM" id="Coils"/>
    </source>
</evidence>
<evidence type="ECO:0000313" key="3">
    <source>
        <dbReference type="EMBL" id="MBP1968301.1"/>
    </source>
</evidence>
<evidence type="ECO:0000256" key="2">
    <source>
        <dbReference type="SAM" id="Phobius"/>
    </source>
</evidence>
<protein>
    <submittedName>
        <fullName evidence="3">Tfp pilus assembly protein PilO</fullName>
    </submittedName>
</protein>
<dbReference type="EMBL" id="JAGGKX010000001">
    <property type="protein sequence ID" value="MBP1968301.1"/>
    <property type="molecule type" value="Genomic_DNA"/>
</dbReference>
<dbReference type="RefSeq" id="WP_209461522.1">
    <property type="nucleotide sequence ID" value="NZ_CP110224.1"/>
</dbReference>
<name>A0ABS4ID87_9BACI</name>
<proteinExistence type="predicted"/>
<evidence type="ECO:0000313" key="4">
    <source>
        <dbReference type="Proteomes" id="UP001519345"/>
    </source>
</evidence>